<protein>
    <submittedName>
        <fullName evidence="1">Uncharacterized protein</fullName>
    </submittedName>
</protein>
<gene>
    <name evidence="1" type="ORF">DN051_39450</name>
</gene>
<dbReference type="AlphaFoldDB" id="A0A2Z4JAH3"/>
<keyword evidence="2" id="KW-1185">Reference proteome</keyword>
<proteinExistence type="predicted"/>
<dbReference type="EMBL" id="CP030073">
    <property type="protein sequence ID" value="AWW41950.1"/>
    <property type="molecule type" value="Genomic_DNA"/>
</dbReference>
<name>A0A2Z4JAH3_9ACTN</name>
<evidence type="ECO:0000313" key="1">
    <source>
        <dbReference type="EMBL" id="AWW41950.1"/>
    </source>
</evidence>
<evidence type="ECO:0000313" key="2">
    <source>
        <dbReference type="Proteomes" id="UP000249616"/>
    </source>
</evidence>
<dbReference type="Proteomes" id="UP000249616">
    <property type="component" value="Chromosome"/>
</dbReference>
<reference evidence="1 2" key="1">
    <citation type="journal article" date="2019" name="Int. J. Syst. Evol. Microbiol.">
        <title>Streptomyces cadmiisoli sp. nov., a novel actinomycete isolated from cadmium-contaminated soil.</title>
        <authorList>
            <person name="Li K."/>
            <person name="Tang X."/>
            <person name="Zhao J."/>
            <person name="Guo Y."/>
            <person name="Tang Y."/>
            <person name="Gao J."/>
        </authorList>
    </citation>
    <scope>NUCLEOTIDE SEQUENCE [LARGE SCALE GENOMIC DNA]</scope>
    <source>
        <strain evidence="1 2">ZFG47</strain>
    </source>
</reference>
<sequence length="83" mass="8844">MPAKARPEVGLRFLAARGDRQQRQQAQACGRAANGTEAHLTPQLERIAAPDIEVLGTAVGVQLCQIVLVDLLEESDVAVLDAI</sequence>
<dbReference type="RefSeq" id="WP_112441755.1">
    <property type="nucleotide sequence ID" value="NZ_CP030073.1"/>
</dbReference>
<dbReference type="KEGG" id="scad:DN051_39450"/>
<organism evidence="1 2">
    <name type="scientific">Streptomyces cadmiisoli</name>
    <dbReference type="NCBI Taxonomy" id="2184053"/>
    <lineage>
        <taxon>Bacteria</taxon>
        <taxon>Bacillati</taxon>
        <taxon>Actinomycetota</taxon>
        <taxon>Actinomycetes</taxon>
        <taxon>Kitasatosporales</taxon>
        <taxon>Streptomycetaceae</taxon>
        <taxon>Streptomyces</taxon>
        <taxon>Streptomyces aurantiacus group</taxon>
    </lineage>
</organism>
<accession>A0A2Z4JAH3</accession>